<dbReference type="EMBL" id="PISE01000019">
    <property type="protein sequence ID" value="PKG23774.1"/>
    <property type="molecule type" value="Genomic_DNA"/>
</dbReference>
<dbReference type="InterPro" id="IPR009061">
    <property type="entry name" value="DNA-bd_dom_put_sf"/>
</dbReference>
<gene>
    <name evidence="3" type="ORF">CWS01_09730</name>
</gene>
<dbReference type="RefSeq" id="WP_101177005.1">
    <property type="nucleotide sequence ID" value="NZ_PISE01000019.1"/>
</dbReference>
<feature type="domain" description="HTH merR-type" evidence="2">
    <location>
        <begin position="4"/>
        <end position="70"/>
    </location>
</feature>
<evidence type="ECO:0000313" key="4">
    <source>
        <dbReference type="Proteomes" id="UP000233375"/>
    </source>
</evidence>
<evidence type="ECO:0000259" key="2">
    <source>
        <dbReference type="Pfam" id="PF13411"/>
    </source>
</evidence>
<sequence>MKAYSIYEASKKLTTSPNRLRKWEKELRDILYIPRSKNGSRFYTDKEISLLLEAKNLYDKKLPKKEVKEQLTLILQPKPKKQEEKEEMIQETSETSFELVEEIKPVPTALTPSVTEQNIKMLLHSLETYKQDFLQEVKEEIRTGLQGEVLNHIKEEIKAGQAQSAITISTTIERKNEELKDEFRDNIDELTDVIHSNAHQSHTEYEDIRSTIKKLSKISKAERKTYSKQWTTTASSSKEIKSMIEHLSKSNAEINKSMEQLHQNDQSIKADLLKEREQLRKEIREREQSFQDLVQSFRDTAVAIEKKKQWWKVWQS</sequence>
<dbReference type="SUPFAM" id="SSF46955">
    <property type="entry name" value="Putative DNA-binding domain"/>
    <property type="match status" value="1"/>
</dbReference>
<dbReference type="InterPro" id="IPR000551">
    <property type="entry name" value="MerR-type_HTH_dom"/>
</dbReference>
<name>A0A2N0Z2P8_9BACI</name>
<proteinExistence type="predicted"/>
<dbReference type="Proteomes" id="UP000233375">
    <property type="component" value="Unassembled WGS sequence"/>
</dbReference>
<comment type="caution">
    <text evidence="3">The sequence shown here is derived from an EMBL/GenBank/DDBJ whole genome shotgun (WGS) entry which is preliminary data.</text>
</comment>
<keyword evidence="4" id="KW-1185">Reference proteome</keyword>
<keyword evidence="1" id="KW-0175">Coiled coil</keyword>
<dbReference type="AlphaFoldDB" id="A0A2N0Z2P8"/>
<dbReference type="GO" id="GO:0003677">
    <property type="term" value="F:DNA binding"/>
    <property type="evidence" value="ECO:0007669"/>
    <property type="project" value="InterPro"/>
</dbReference>
<evidence type="ECO:0000313" key="3">
    <source>
        <dbReference type="EMBL" id="PKG23774.1"/>
    </source>
</evidence>
<reference evidence="3 4" key="1">
    <citation type="journal article" date="2003" name="Int. J. Syst. Evol. Microbiol.">
        <title>Bacillus nealsonii sp. nov., isolated from a spacecraft-assembly facility, whose spores are gamma-radiation resistant.</title>
        <authorList>
            <person name="Venkateswaran K."/>
            <person name="Kempf M."/>
            <person name="Chen F."/>
            <person name="Satomi M."/>
            <person name="Nicholson W."/>
            <person name="Kern R."/>
        </authorList>
    </citation>
    <scope>NUCLEOTIDE SEQUENCE [LARGE SCALE GENOMIC DNA]</scope>
    <source>
        <strain evidence="3 4">FO-92</strain>
    </source>
</reference>
<dbReference type="OrthoDB" id="2884071at2"/>
<feature type="coiled-coil region" evidence="1">
    <location>
        <begin position="244"/>
        <end position="296"/>
    </location>
</feature>
<dbReference type="Pfam" id="PF13411">
    <property type="entry name" value="MerR_1"/>
    <property type="match status" value="1"/>
</dbReference>
<evidence type="ECO:0000256" key="1">
    <source>
        <dbReference type="SAM" id="Coils"/>
    </source>
</evidence>
<protein>
    <recommendedName>
        <fullName evidence="2">HTH merR-type domain-containing protein</fullName>
    </recommendedName>
</protein>
<dbReference type="GO" id="GO:0006355">
    <property type="term" value="P:regulation of DNA-templated transcription"/>
    <property type="evidence" value="ECO:0007669"/>
    <property type="project" value="InterPro"/>
</dbReference>
<organism evidence="3 4">
    <name type="scientific">Niallia nealsonii</name>
    <dbReference type="NCBI Taxonomy" id="115979"/>
    <lineage>
        <taxon>Bacteria</taxon>
        <taxon>Bacillati</taxon>
        <taxon>Bacillota</taxon>
        <taxon>Bacilli</taxon>
        <taxon>Bacillales</taxon>
        <taxon>Bacillaceae</taxon>
        <taxon>Niallia</taxon>
    </lineage>
</organism>
<dbReference type="Gene3D" id="1.10.1660.10">
    <property type="match status" value="1"/>
</dbReference>
<accession>A0A2N0Z2P8</accession>